<dbReference type="PANTHER" id="PTHR11153">
    <property type="entry name" value="SIDEROFLEXIN"/>
    <property type="match status" value="1"/>
</dbReference>
<dbReference type="GO" id="GO:1990542">
    <property type="term" value="P:mitochondrial transmembrane transport"/>
    <property type="evidence" value="ECO:0007669"/>
    <property type="project" value="TreeGrafter"/>
</dbReference>
<evidence type="ECO:0000256" key="6">
    <source>
        <dbReference type="ARBA" id="ARBA00022989"/>
    </source>
</evidence>
<accession>J9E426</accession>
<evidence type="ECO:0000256" key="4">
    <source>
        <dbReference type="ARBA" id="ARBA00022692"/>
    </source>
</evidence>
<organism evidence="9 10">
    <name type="scientific">Wuchereria bancrofti</name>
    <dbReference type="NCBI Taxonomy" id="6293"/>
    <lineage>
        <taxon>Eukaryota</taxon>
        <taxon>Metazoa</taxon>
        <taxon>Ecdysozoa</taxon>
        <taxon>Nematoda</taxon>
        <taxon>Chromadorea</taxon>
        <taxon>Rhabditida</taxon>
        <taxon>Spirurina</taxon>
        <taxon>Spiruromorpha</taxon>
        <taxon>Filarioidea</taxon>
        <taxon>Onchocercidae</taxon>
        <taxon>Wuchereria</taxon>
    </lineage>
</organism>
<evidence type="ECO:0000313" key="9">
    <source>
        <dbReference type="EMBL" id="EJW70109.1"/>
    </source>
</evidence>
<dbReference type="GO" id="GO:0005743">
    <property type="term" value="C:mitochondrial inner membrane"/>
    <property type="evidence" value="ECO:0007669"/>
    <property type="project" value="TreeGrafter"/>
</dbReference>
<dbReference type="AlphaFoldDB" id="J9E426"/>
<dbReference type="GO" id="GO:0015075">
    <property type="term" value="F:monoatomic ion transmembrane transporter activity"/>
    <property type="evidence" value="ECO:0007669"/>
    <property type="project" value="InterPro"/>
</dbReference>
<keyword evidence="8" id="KW-0472">Membrane</keyword>
<evidence type="ECO:0000256" key="8">
    <source>
        <dbReference type="ARBA" id="ARBA00023136"/>
    </source>
</evidence>
<keyword evidence="7" id="KW-0496">Mitochondrion</keyword>
<evidence type="ECO:0000313" key="10">
    <source>
        <dbReference type="Proteomes" id="UP000004810"/>
    </source>
</evidence>
<protein>
    <submittedName>
        <fullName evidence="9">Uncharacterized protein</fullName>
    </submittedName>
</protein>
<dbReference type="Pfam" id="PF03820">
    <property type="entry name" value="SFXNs"/>
    <property type="match status" value="1"/>
</dbReference>
<evidence type="ECO:0000256" key="2">
    <source>
        <dbReference type="ARBA" id="ARBA00005974"/>
    </source>
</evidence>
<keyword evidence="5" id="KW-0029">Amino-acid transport</keyword>
<evidence type="ECO:0000256" key="5">
    <source>
        <dbReference type="ARBA" id="ARBA00022970"/>
    </source>
</evidence>
<dbReference type="GO" id="GO:0006865">
    <property type="term" value="P:amino acid transport"/>
    <property type="evidence" value="ECO:0007669"/>
    <property type="project" value="UniProtKB-KW"/>
</dbReference>
<keyword evidence="3" id="KW-0813">Transport</keyword>
<evidence type="ECO:0000256" key="7">
    <source>
        <dbReference type="ARBA" id="ARBA00023128"/>
    </source>
</evidence>
<name>J9E426_WUCBA</name>
<reference evidence="10" key="1">
    <citation type="submission" date="2012-08" db="EMBL/GenBank/DDBJ databases">
        <title>The Genome Sequence of Wuchereria bancrofti.</title>
        <authorList>
            <person name="Nutman T.B."/>
            <person name="Fink D.L."/>
            <person name="Russ C."/>
            <person name="Young S."/>
            <person name="Zeng Q."/>
            <person name="Koehrsen M."/>
            <person name="Alvarado L."/>
            <person name="Berlin A."/>
            <person name="Chapman S.B."/>
            <person name="Chen Z."/>
            <person name="Freedman E."/>
            <person name="Gellesch M."/>
            <person name="Goldberg J."/>
            <person name="Griggs A."/>
            <person name="Gujja S."/>
            <person name="Heilman E.R."/>
            <person name="Heiman D."/>
            <person name="Hepburn T."/>
            <person name="Howarth C."/>
            <person name="Jen D."/>
            <person name="Larson L."/>
            <person name="Lewis B."/>
            <person name="Mehta T."/>
            <person name="Park D."/>
            <person name="Pearson M."/>
            <person name="Roberts A."/>
            <person name="Saif S."/>
            <person name="Shea T."/>
            <person name="Shenoy N."/>
            <person name="Sisk P."/>
            <person name="Stolte C."/>
            <person name="Sykes S."/>
            <person name="Walk T."/>
            <person name="White J."/>
            <person name="Yandava C."/>
            <person name="Haas B."/>
            <person name="Henn M.R."/>
            <person name="Nusbaum C."/>
            <person name="Birren B."/>
        </authorList>
    </citation>
    <scope>NUCLEOTIDE SEQUENCE [LARGE SCALE GENOMIC DNA]</scope>
    <source>
        <strain evidence="10">NA</strain>
    </source>
</reference>
<dbReference type="EMBL" id="ADBV01023493">
    <property type="protein sequence ID" value="EJW70109.1"/>
    <property type="molecule type" value="Genomic_DNA"/>
</dbReference>
<comment type="caution">
    <text evidence="9">The sequence shown here is derived from an EMBL/GenBank/DDBJ whole genome shotgun (WGS) entry which is preliminary data.</text>
</comment>
<sequence>MYHLVGITVTGMLLPNPSWFSILFWQWLNQTHNALINYSNRNATQEQSSLQYINAYCAAVSSASIVAMGKIF</sequence>
<keyword evidence="6" id="KW-1133">Transmembrane helix</keyword>
<comment type="similarity">
    <text evidence="2">Belongs to the sideroflexin family.</text>
</comment>
<dbReference type="InterPro" id="IPR004686">
    <property type="entry name" value="Mtc"/>
</dbReference>
<dbReference type="Proteomes" id="UP000004810">
    <property type="component" value="Unassembled WGS sequence"/>
</dbReference>
<comment type="subcellular location">
    <subcellularLocation>
        <location evidence="1">Mitochondrion membrane</location>
        <topology evidence="1">Multi-pass membrane protein</topology>
    </subcellularLocation>
</comment>
<gene>
    <name evidence="9" type="ORF">WUBG_18978</name>
</gene>
<evidence type="ECO:0000256" key="3">
    <source>
        <dbReference type="ARBA" id="ARBA00022448"/>
    </source>
</evidence>
<evidence type="ECO:0000256" key="1">
    <source>
        <dbReference type="ARBA" id="ARBA00004225"/>
    </source>
</evidence>
<dbReference type="PANTHER" id="PTHR11153:SF6">
    <property type="entry name" value="SIDEROFLEXIN-5"/>
    <property type="match status" value="1"/>
</dbReference>
<proteinExistence type="inferred from homology"/>
<keyword evidence="4" id="KW-0812">Transmembrane</keyword>